<dbReference type="PRINTS" id="PR00052">
    <property type="entry name" value="FIBRILLARIN"/>
</dbReference>
<dbReference type="InterPro" id="IPR000692">
    <property type="entry name" value="Fibrillarin"/>
</dbReference>
<keyword evidence="11" id="KW-1185">Reference proteome</keyword>
<feature type="compositionally biased region" description="Gly residues" evidence="9">
    <location>
        <begin position="35"/>
        <end position="54"/>
    </location>
</feature>
<name>A0ABQ5JW81_9EUKA</name>
<sequence>MGFRNQRSDNSRPPRGDRGSRGDGKGFSRGRPSEGRGGFGGSRGGSRGGDGRSFGRGRPSEGRGGFGGSRGGPRGGDGRGFSKGGDRGNFRGGRGGDRRGGAPRGGAPRGGAPRGGMKTGSRVQVERYGSHENVFLARGKNDLLVTKSLTPGYTVYGEKKIQVEEKDDVKIEYREWNPYRSKLGAAIVSGVKNIYMKPGMRVLYLGAASGTTVSHVSDIVGPNGKVYAVEYSERSGRDLVGVAKKRTNIFPIIGDARHPQKYRMIVPMCDVIFSDVAQADQTRIVALNAKYFLKNNGGCIVSIKASCVDSTAPAEVVFKRELKYMKDSGFVDDETVDLEPYQINHAAFLLRWRP</sequence>
<keyword evidence="4" id="KW-0489">Methyltransferase</keyword>
<evidence type="ECO:0000256" key="6">
    <source>
        <dbReference type="ARBA" id="ARBA00022884"/>
    </source>
</evidence>
<dbReference type="PROSITE" id="PS00566">
    <property type="entry name" value="FIBRILLARIN"/>
    <property type="match status" value="1"/>
</dbReference>
<dbReference type="InterPro" id="IPR029063">
    <property type="entry name" value="SAM-dependent_MTases_sf"/>
</dbReference>
<dbReference type="Gene3D" id="3.30.200.20">
    <property type="entry name" value="Phosphorylase Kinase, domain 1"/>
    <property type="match status" value="1"/>
</dbReference>
<dbReference type="PANTHER" id="PTHR10335:SF17">
    <property type="entry name" value="FIBRILLARIN"/>
    <property type="match status" value="1"/>
</dbReference>
<evidence type="ECO:0000313" key="11">
    <source>
        <dbReference type="Proteomes" id="UP001057375"/>
    </source>
</evidence>
<keyword evidence="6" id="KW-0694">RNA-binding</keyword>
<feature type="compositionally biased region" description="Basic and acidic residues" evidence="9">
    <location>
        <begin position="84"/>
        <end position="100"/>
    </location>
</feature>
<comment type="caution">
    <text evidence="10">The sequence shown here is derived from an EMBL/GenBank/DDBJ whole genome shotgun (WGS) entry which is preliminary data.</text>
</comment>
<feature type="compositionally biased region" description="Gly residues" evidence="9">
    <location>
        <begin position="102"/>
        <end position="118"/>
    </location>
</feature>
<dbReference type="HAMAP" id="MF_00351">
    <property type="entry name" value="RNA_methyltransf_FlpA"/>
    <property type="match status" value="1"/>
</dbReference>
<evidence type="ECO:0000313" key="10">
    <source>
        <dbReference type="EMBL" id="GKT13524.1"/>
    </source>
</evidence>
<dbReference type="CDD" id="cd02440">
    <property type="entry name" value="AdoMet_MTases"/>
    <property type="match status" value="1"/>
</dbReference>
<protein>
    <recommendedName>
        <fullName evidence="2">rRNA 2'-O-methyltransferase fibrillarin</fullName>
    </recommendedName>
    <alternativeName>
        <fullName evidence="7">Histone-glutamine methyltransferase</fullName>
    </alternativeName>
</protein>
<dbReference type="Gene3D" id="3.40.50.150">
    <property type="entry name" value="Vaccinia Virus protein VP39"/>
    <property type="match status" value="1"/>
</dbReference>
<reference evidence="10" key="1">
    <citation type="submission" date="2022-03" db="EMBL/GenBank/DDBJ databases">
        <title>Draft genome sequence of Aduncisulcus paluster, a free-living microaerophilic Fornicata.</title>
        <authorList>
            <person name="Yuyama I."/>
            <person name="Kume K."/>
            <person name="Tamura T."/>
            <person name="Inagaki Y."/>
            <person name="Hashimoto T."/>
        </authorList>
    </citation>
    <scope>NUCLEOTIDE SEQUENCE</scope>
    <source>
        <strain evidence="10">NY0171</strain>
    </source>
</reference>
<dbReference type="SUPFAM" id="SSF53335">
    <property type="entry name" value="S-adenosyl-L-methionine-dependent methyltransferases"/>
    <property type="match status" value="1"/>
</dbReference>
<evidence type="ECO:0000256" key="5">
    <source>
        <dbReference type="ARBA" id="ARBA00022679"/>
    </source>
</evidence>
<evidence type="ECO:0000256" key="3">
    <source>
        <dbReference type="ARBA" id="ARBA00022552"/>
    </source>
</evidence>
<feature type="compositionally biased region" description="Basic and acidic residues" evidence="9">
    <location>
        <begin position="1"/>
        <end position="34"/>
    </location>
</feature>
<dbReference type="NCBIfam" id="NF003276">
    <property type="entry name" value="PRK04266.1-2"/>
    <property type="match status" value="1"/>
</dbReference>
<dbReference type="PANTHER" id="PTHR10335">
    <property type="entry name" value="RRNA 2-O-METHYLTRANSFERASE FIBRILLARIN"/>
    <property type="match status" value="1"/>
</dbReference>
<dbReference type="InterPro" id="IPR020813">
    <property type="entry name" value="Fibrillarin_CS"/>
</dbReference>
<proteinExistence type="inferred from homology"/>
<evidence type="ECO:0000256" key="8">
    <source>
        <dbReference type="ARBA" id="ARBA00047568"/>
    </source>
</evidence>
<evidence type="ECO:0000256" key="7">
    <source>
        <dbReference type="ARBA" id="ARBA00032245"/>
    </source>
</evidence>
<dbReference type="EMBL" id="BQXS01011517">
    <property type="protein sequence ID" value="GKT13524.1"/>
    <property type="molecule type" value="Genomic_DNA"/>
</dbReference>
<feature type="compositionally biased region" description="Gly residues" evidence="9">
    <location>
        <begin position="62"/>
        <end position="83"/>
    </location>
</feature>
<evidence type="ECO:0000256" key="4">
    <source>
        <dbReference type="ARBA" id="ARBA00022603"/>
    </source>
</evidence>
<keyword evidence="3" id="KW-0698">rRNA processing</keyword>
<dbReference type="SMART" id="SM01206">
    <property type="entry name" value="Fibrillarin"/>
    <property type="match status" value="1"/>
</dbReference>
<accession>A0ABQ5JW81</accession>
<comment type="catalytic activity">
    <reaction evidence="8">
        <text>L-glutaminyl-[histone H2A] + S-adenosyl-L-methionine = N(5)-methyl-L-glutaminyl-[histone H2A] + S-adenosyl-L-homocysteine + H(+)</text>
        <dbReference type="Rhea" id="RHEA:50904"/>
        <dbReference type="Rhea" id="RHEA-COMP:12837"/>
        <dbReference type="Rhea" id="RHEA-COMP:12839"/>
        <dbReference type="ChEBI" id="CHEBI:15378"/>
        <dbReference type="ChEBI" id="CHEBI:30011"/>
        <dbReference type="ChEBI" id="CHEBI:57856"/>
        <dbReference type="ChEBI" id="CHEBI:59789"/>
        <dbReference type="ChEBI" id="CHEBI:61891"/>
    </reaction>
</comment>
<organism evidence="10 11">
    <name type="scientific">Aduncisulcus paluster</name>
    <dbReference type="NCBI Taxonomy" id="2918883"/>
    <lineage>
        <taxon>Eukaryota</taxon>
        <taxon>Metamonada</taxon>
        <taxon>Carpediemonas-like organisms</taxon>
        <taxon>Aduncisulcus</taxon>
    </lineage>
</organism>
<comment type="similarity">
    <text evidence="1">Belongs to the methyltransferase superfamily. Fibrillarin family.</text>
</comment>
<dbReference type="Proteomes" id="UP001057375">
    <property type="component" value="Unassembled WGS sequence"/>
</dbReference>
<gene>
    <name evidence="10" type="ORF">ADUPG1_010287</name>
</gene>
<evidence type="ECO:0000256" key="9">
    <source>
        <dbReference type="SAM" id="MobiDB-lite"/>
    </source>
</evidence>
<evidence type="ECO:0000256" key="1">
    <source>
        <dbReference type="ARBA" id="ARBA00010632"/>
    </source>
</evidence>
<feature type="region of interest" description="Disordered" evidence="9">
    <location>
        <begin position="1"/>
        <end position="121"/>
    </location>
</feature>
<keyword evidence="5" id="KW-0808">Transferase</keyword>
<evidence type="ECO:0000256" key="2">
    <source>
        <dbReference type="ARBA" id="ARBA00015190"/>
    </source>
</evidence>
<dbReference type="Pfam" id="PF01269">
    <property type="entry name" value="Fibrillarin"/>
    <property type="match status" value="1"/>
</dbReference>